<dbReference type="Proteomes" id="UP001147782">
    <property type="component" value="Unassembled WGS sequence"/>
</dbReference>
<evidence type="ECO:0000313" key="4">
    <source>
        <dbReference type="Proteomes" id="UP001147782"/>
    </source>
</evidence>
<dbReference type="GO" id="GO:0005737">
    <property type="term" value="C:cytoplasm"/>
    <property type="evidence" value="ECO:0007669"/>
    <property type="project" value="TreeGrafter"/>
</dbReference>
<dbReference type="InterPro" id="IPR050593">
    <property type="entry name" value="LovG"/>
</dbReference>
<dbReference type="OrthoDB" id="414698at2759"/>
<dbReference type="PANTHER" id="PTHR48070">
    <property type="entry name" value="ESTERASE OVCA2"/>
    <property type="match status" value="1"/>
</dbReference>
<organism evidence="3 4">
    <name type="scientific">Penicillium cataractarum</name>
    <dbReference type="NCBI Taxonomy" id="2100454"/>
    <lineage>
        <taxon>Eukaryota</taxon>
        <taxon>Fungi</taxon>
        <taxon>Dikarya</taxon>
        <taxon>Ascomycota</taxon>
        <taxon>Pezizomycotina</taxon>
        <taxon>Eurotiomycetes</taxon>
        <taxon>Eurotiomycetidae</taxon>
        <taxon>Eurotiales</taxon>
        <taxon>Aspergillaceae</taxon>
        <taxon>Penicillium</taxon>
    </lineage>
</organism>
<dbReference type="GO" id="GO:0016787">
    <property type="term" value="F:hydrolase activity"/>
    <property type="evidence" value="ECO:0007669"/>
    <property type="project" value="UniProtKB-KW"/>
</dbReference>
<comment type="caution">
    <text evidence="3">The sequence shown here is derived from an EMBL/GenBank/DDBJ whole genome shotgun (WGS) entry which is preliminary data.</text>
</comment>
<gene>
    <name evidence="3" type="ORF">N7496_011127</name>
</gene>
<dbReference type="RefSeq" id="XP_056550000.1">
    <property type="nucleotide sequence ID" value="XM_056704040.1"/>
</dbReference>
<proteinExistence type="predicted"/>
<reference evidence="3" key="2">
    <citation type="journal article" date="2023" name="IMA Fungus">
        <title>Comparative genomic study of the Penicillium genus elucidates a diverse pangenome and 15 lateral gene transfer events.</title>
        <authorList>
            <person name="Petersen C."/>
            <person name="Sorensen T."/>
            <person name="Nielsen M.R."/>
            <person name="Sondergaard T.E."/>
            <person name="Sorensen J.L."/>
            <person name="Fitzpatrick D.A."/>
            <person name="Frisvad J.C."/>
            <person name="Nielsen K.L."/>
        </authorList>
    </citation>
    <scope>NUCLEOTIDE SEQUENCE</scope>
    <source>
        <strain evidence="3">IBT 29864</strain>
    </source>
</reference>
<keyword evidence="1" id="KW-0378">Hydrolase</keyword>
<dbReference type="GO" id="GO:0019748">
    <property type="term" value="P:secondary metabolic process"/>
    <property type="evidence" value="ECO:0007669"/>
    <property type="project" value="TreeGrafter"/>
</dbReference>
<accession>A0A9W9RH11</accession>
<dbReference type="PANTHER" id="PTHR48070:SF4">
    <property type="entry name" value="ESTERASE ALNB"/>
    <property type="match status" value="1"/>
</dbReference>
<dbReference type="InterPro" id="IPR005645">
    <property type="entry name" value="FSH-like_dom"/>
</dbReference>
<feature type="domain" description="Serine hydrolase" evidence="2">
    <location>
        <begin position="2"/>
        <end position="233"/>
    </location>
</feature>
<evidence type="ECO:0000256" key="1">
    <source>
        <dbReference type="ARBA" id="ARBA00022801"/>
    </source>
</evidence>
<dbReference type="GO" id="GO:0005634">
    <property type="term" value="C:nucleus"/>
    <property type="evidence" value="ECO:0007669"/>
    <property type="project" value="TreeGrafter"/>
</dbReference>
<dbReference type="GO" id="GO:0017000">
    <property type="term" value="P:antibiotic biosynthetic process"/>
    <property type="evidence" value="ECO:0007669"/>
    <property type="project" value="UniProtKB-ARBA"/>
</dbReference>
<dbReference type="Pfam" id="PF03959">
    <property type="entry name" value="FSH1"/>
    <property type="match status" value="1"/>
</dbReference>
<protein>
    <recommendedName>
        <fullName evidence="2">Serine hydrolase domain-containing protein</fullName>
    </recommendedName>
</protein>
<name>A0A9W9RH11_9EURO</name>
<keyword evidence="4" id="KW-1185">Reference proteome</keyword>
<dbReference type="SUPFAM" id="SSF53474">
    <property type="entry name" value="alpha/beta-Hydrolases"/>
    <property type="match status" value="1"/>
</dbReference>
<dbReference type="InterPro" id="IPR029058">
    <property type="entry name" value="AB_hydrolase_fold"/>
</dbReference>
<dbReference type="Gene3D" id="3.40.50.1820">
    <property type="entry name" value="alpha/beta hydrolase"/>
    <property type="match status" value="1"/>
</dbReference>
<dbReference type="EMBL" id="JAPZBS010000009">
    <property type="protein sequence ID" value="KAJ5358714.1"/>
    <property type="molecule type" value="Genomic_DNA"/>
</dbReference>
<evidence type="ECO:0000259" key="2">
    <source>
        <dbReference type="Pfam" id="PF03959"/>
    </source>
</evidence>
<sequence length="254" mass="28276">MRFLCLHGAIGNIENISIQLAPLQKELARDYAASFHYINGLPKGSSNLMSHFFTGFEEYFGAGPHYRWAEDGGVAEESMISRVRKIPVGQNPEDVMRDLAGDREVAWKNHDDVMQYLYDTFEENPDIGGIIGYSEGASIAATFILDEQRRFEETGRERRIKCAMFITGWPPIDPHKGIVLADQEDDLIDVPSLHVVGANDPFRHGAYALYNVCDPDTAALFDTGKGHTIPRSGLVITELGDAIRDLIAKSQEAF</sequence>
<evidence type="ECO:0000313" key="3">
    <source>
        <dbReference type="EMBL" id="KAJ5358714.1"/>
    </source>
</evidence>
<reference evidence="3" key="1">
    <citation type="submission" date="2022-11" db="EMBL/GenBank/DDBJ databases">
        <authorList>
            <person name="Petersen C."/>
        </authorList>
    </citation>
    <scope>NUCLEOTIDE SEQUENCE</scope>
    <source>
        <strain evidence="3">IBT 29864</strain>
    </source>
</reference>
<dbReference type="GO" id="GO:0072330">
    <property type="term" value="P:monocarboxylic acid biosynthetic process"/>
    <property type="evidence" value="ECO:0007669"/>
    <property type="project" value="UniProtKB-ARBA"/>
</dbReference>
<dbReference type="GeneID" id="81443219"/>
<dbReference type="AlphaFoldDB" id="A0A9W9RH11"/>